<dbReference type="InterPro" id="IPR036388">
    <property type="entry name" value="WH-like_DNA-bd_sf"/>
</dbReference>
<gene>
    <name evidence="5" type="ordered locus">Pnap_2466</name>
</gene>
<dbReference type="KEGG" id="pna:Pnap_2466"/>
<protein>
    <submittedName>
        <fullName evidence="5">Transcriptional regulator, GntR family</fullName>
    </submittedName>
</protein>
<keyword evidence="3" id="KW-0804">Transcription</keyword>
<dbReference type="InterPro" id="IPR011711">
    <property type="entry name" value="GntR_C"/>
</dbReference>
<dbReference type="GO" id="GO:0003700">
    <property type="term" value="F:DNA-binding transcription factor activity"/>
    <property type="evidence" value="ECO:0007669"/>
    <property type="project" value="InterPro"/>
</dbReference>
<dbReference type="Gene3D" id="1.20.120.530">
    <property type="entry name" value="GntR ligand-binding domain-like"/>
    <property type="match status" value="1"/>
</dbReference>
<dbReference type="OrthoDB" id="8631299at2"/>
<proteinExistence type="predicted"/>
<dbReference type="Proteomes" id="UP000000644">
    <property type="component" value="Chromosome"/>
</dbReference>
<dbReference type="PANTHER" id="PTHR43537:SF41">
    <property type="entry name" value="TRANSCRIPTIONAL REGULATORY PROTEIN"/>
    <property type="match status" value="1"/>
</dbReference>
<dbReference type="RefSeq" id="WP_011801849.1">
    <property type="nucleotide sequence ID" value="NC_008781.1"/>
</dbReference>
<dbReference type="Pfam" id="PF00392">
    <property type="entry name" value="GntR"/>
    <property type="match status" value="1"/>
</dbReference>
<dbReference type="PANTHER" id="PTHR43537">
    <property type="entry name" value="TRANSCRIPTIONAL REGULATOR, GNTR FAMILY"/>
    <property type="match status" value="1"/>
</dbReference>
<keyword evidence="6" id="KW-1185">Reference proteome</keyword>
<keyword evidence="1" id="KW-0805">Transcription regulation</keyword>
<evidence type="ECO:0000256" key="1">
    <source>
        <dbReference type="ARBA" id="ARBA00023015"/>
    </source>
</evidence>
<dbReference type="HOGENOM" id="CLU_017584_5_4_4"/>
<organism evidence="5 6">
    <name type="scientific">Polaromonas naphthalenivorans (strain CJ2)</name>
    <dbReference type="NCBI Taxonomy" id="365044"/>
    <lineage>
        <taxon>Bacteria</taxon>
        <taxon>Pseudomonadati</taxon>
        <taxon>Pseudomonadota</taxon>
        <taxon>Betaproteobacteria</taxon>
        <taxon>Burkholderiales</taxon>
        <taxon>Comamonadaceae</taxon>
        <taxon>Polaromonas</taxon>
    </lineage>
</organism>
<accession>A1VQ43</accession>
<dbReference type="Pfam" id="PF07729">
    <property type="entry name" value="FCD"/>
    <property type="match status" value="1"/>
</dbReference>
<dbReference type="InterPro" id="IPR000524">
    <property type="entry name" value="Tscrpt_reg_HTH_GntR"/>
</dbReference>
<dbReference type="AlphaFoldDB" id="A1VQ43"/>
<dbReference type="SUPFAM" id="SSF48008">
    <property type="entry name" value="GntR ligand-binding domain-like"/>
    <property type="match status" value="1"/>
</dbReference>
<reference evidence="6" key="1">
    <citation type="journal article" date="2009" name="Environ. Microbiol.">
        <title>The genome of Polaromonas naphthalenivorans strain CJ2, isolated from coal tar-contaminated sediment, reveals physiological and metabolic versatility and evolution through extensive horizontal gene transfer.</title>
        <authorList>
            <person name="Yagi J.M."/>
            <person name="Sims D."/>
            <person name="Brettin T."/>
            <person name="Bruce D."/>
            <person name="Madsen E.L."/>
        </authorList>
    </citation>
    <scope>NUCLEOTIDE SEQUENCE [LARGE SCALE GENOMIC DNA]</scope>
    <source>
        <strain evidence="6">CJ2</strain>
    </source>
</reference>
<dbReference type="SUPFAM" id="SSF46785">
    <property type="entry name" value="Winged helix' DNA-binding domain"/>
    <property type="match status" value="1"/>
</dbReference>
<dbReference type="PROSITE" id="PS50949">
    <property type="entry name" value="HTH_GNTR"/>
    <property type="match status" value="1"/>
</dbReference>
<dbReference type="eggNOG" id="COG1802">
    <property type="taxonomic scope" value="Bacteria"/>
</dbReference>
<dbReference type="InterPro" id="IPR036390">
    <property type="entry name" value="WH_DNA-bd_sf"/>
</dbReference>
<dbReference type="EMBL" id="CP000529">
    <property type="protein sequence ID" value="ABM37771.1"/>
    <property type="molecule type" value="Genomic_DNA"/>
</dbReference>
<sequence>MKALNAETTIVRNLRNAIARGTLMPGSPLLQDELAFRFKVSRVPIRDALKALEADGLITFLANRTAIVTVLTVEDIEEIFNIRRMLECDLIRRATMLATSIDQREVQKILSQLDTATSGTQFAKLDREFHAAMYQPAKQPRQQVIVDKMGQQLARFYGSTLDFRSYHQDCQGSHHEIADAFLRREGDRAATCLDRHLTLAKQKILALVSINKE</sequence>
<evidence type="ECO:0000256" key="3">
    <source>
        <dbReference type="ARBA" id="ARBA00023163"/>
    </source>
</evidence>
<evidence type="ECO:0000256" key="2">
    <source>
        <dbReference type="ARBA" id="ARBA00023125"/>
    </source>
</evidence>
<name>A1VQ43_POLNA</name>
<dbReference type="SMART" id="SM00345">
    <property type="entry name" value="HTH_GNTR"/>
    <property type="match status" value="1"/>
</dbReference>
<dbReference type="SMART" id="SM00895">
    <property type="entry name" value="FCD"/>
    <property type="match status" value="1"/>
</dbReference>
<evidence type="ECO:0000313" key="6">
    <source>
        <dbReference type="Proteomes" id="UP000000644"/>
    </source>
</evidence>
<evidence type="ECO:0000313" key="5">
    <source>
        <dbReference type="EMBL" id="ABM37771.1"/>
    </source>
</evidence>
<dbReference type="Gene3D" id="1.10.10.10">
    <property type="entry name" value="Winged helix-like DNA-binding domain superfamily/Winged helix DNA-binding domain"/>
    <property type="match status" value="1"/>
</dbReference>
<keyword evidence="2" id="KW-0238">DNA-binding</keyword>
<dbReference type="GO" id="GO:0003677">
    <property type="term" value="F:DNA binding"/>
    <property type="evidence" value="ECO:0007669"/>
    <property type="project" value="UniProtKB-KW"/>
</dbReference>
<dbReference type="InterPro" id="IPR008920">
    <property type="entry name" value="TF_FadR/GntR_C"/>
</dbReference>
<evidence type="ECO:0000259" key="4">
    <source>
        <dbReference type="PROSITE" id="PS50949"/>
    </source>
</evidence>
<dbReference type="STRING" id="365044.Pnap_2466"/>
<feature type="domain" description="HTH gntR-type" evidence="4">
    <location>
        <begin position="4"/>
        <end position="71"/>
    </location>
</feature>